<dbReference type="GO" id="GO:0034975">
    <property type="term" value="P:protein folding in endoplasmic reticulum"/>
    <property type="evidence" value="ECO:0007669"/>
    <property type="project" value="TreeGrafter"/>
</dbReference>
<feature type="region of interest" description="Disordered" evidence="16">
    <location>
        <begin position="489"/>
        <end position="542"/>
    </location>
</feature>
<feature type="compositionally biased region" description="Pro residues" evidence="16">
    <location>
        <begin position="886"/>
        <end position="895"/>
    </location>
</feature>
<organism evidence="19 20">
    <name type="scientific">Lates japonicus</name>
    <name type="common">Japanese lates</name>
    <dbReference type="NCBI Taxonomy" id="270547"/>
    <lineage>
        <taxon>Eukaryota</taxon>
        <taxon>Metazoa</taxon>
        <taxon>Chordata</taxon>
        <taxon>Craniata</taxon>
        <taxon>Vertebrata</taxon>
        <taxon>Euteleostomi</taxon>
        <taxon>Actinopterygii</taxon>
        <taxon>Neopterygii</taxon>
        <taxon>Teleostei</taxon>
        <taxon>Neoteleostei</taxon>
        <taxon>Acanthomorphata</taxon>
        <taxon>Carangaria</taxon>
        <taxon>Carangaria incertae sedis</taxon>
        <taxon>Centropomidae</taxon>
        <taxon>Lates</taxon>
    </lineage>
</organism>
<protein>
    <recommendedName>
        <fullName evidence="13">SUN domain-containing ossification factor</fullName>
    </recommendedName>
    <alternativeName>
        <fullName evidence="15">Membrane protein CH1</fullName>
    </alternativeName>
    <alternativeName>
        <fullName evidence="14">SUN-like protein 1</fullName>
    </alternativeName>
</protein>
<evidence type="ECO:0000313" key="19">
    <source>
        <dbReference type="EMBL" id="GLD51325.1"/>
    </source>
</evidence>
<feature type="region of interest" description="Disordered" evidence="16">
    <location>
        <begin position="415"/>
        <end position="435"/>
    </location>
</feature>
<dbReference type="PANTHER" id="PTHR12953:SF0">
    <property type="entry name" value="SUN DOMAIN-CONTAINING OSSIFICATION FACTOR"/>
    <property type="match status" value="1"/>
</dbReference>
<keyword evidence="10" id="KW-0325">Glycoprotein</keyword>
<feature type="region of interest" description="Disordered" evidence="16">
    <location>
        <begin position="131"/>
        <end position="223"/>
    </location>
</feature>
<dbReference type="Pfam" id="PF07738">
    <property type="entry name" value="Sad1_UNC"/>
    <property type="match status" value="1"/>
</dbReference>
<evidence type="ECO:0000256" key="8">
    <source>
        <dbReference type="ARBA" id="ARBA00023054"/>
    </source>
</evidence>
<feature type="compositionally biased region" description="Polar residues" evidence="16">
    <location>
        <begin position="147"/>
        <end position="170"/>
    </location>
</feature>
<keyword evidence="5" id="KW-0256">Endoplasmic reticulum</keyword>
<evidence type="ECO:0000256" key="13">
    <source>
        <dbReference type="ARBA" id="ARBA00067685"/>
    </source>
</evidence>
<feature type="region of interest" description="Disordered" evidence="16">
    <location>
        <begin position="1172"/>
        <end position="1191"/>
    </location>
</feature>
<comment type="caution">
    <text evidence="19">The sequence shown here is derived from an EMBL/GenBank/DDBJ whole genome shotgun (WGS) entry which is preliminary data.</text>
</comment>
<evidence type="ECO:0000259" key="18">
    <source>
        <dbReference type="PROSITE" id="PS51469"/>
    </source>
</evidence>
<evidence type="ECO:0000256" key="5">
    <source>
        <dbReference type="ARBA" id="ARBA00022824"/>
    </source>
</evidence>
<dbReference type="GO" id="GO:0001503">
    <property type="term" value="P:ossification"/>
    <property type="evidence" value="ECO:0007669"/>
    <property type="project" value="UniProtKB-KW"/>
</dbReference>
<feature type="domain" description="SUN" evidence="18">
    <location>
        <begin position="233"/>
        <end position="406"/>
    </location>
</feature>
<feature type="compositionally biased region" description="Low complexity" evidence="16">
    <location>
        <begin position="489"/>
        <end position="501"/>
    </location>
</feature>
<evidence type="ECO:0000256" key="14">
    <source>
        <dbReference type="ARBA" id="ARBA00075366"/>
    </source>
</evidence>
<dbReference type="GO" id="GO:0046850">
    <property type="term" value="P:regulation of bone remodeling"/>
    <property type="evidence" value="ECO:0007669"/>
    <property type="project" value="TreeGrafter"/>
</dbReference>
<dbReference type="PROSITE" id="PS51469">
    <property type="entry name" value="SUN"/>
    <property type="match status" value="1"/>
</dbReference>
<evidence type="ECO:0000256" key="11">
    <source>
        <dbReference type="ARBA" id="ARBA00034697"/>
    </source>
</evidence>
<dbReference type="GO" id="GO:0030867">
    <property type="term" value="C:rough endoplasmic reticulum membrane"/>
    <property type="evidence" value="ECO:0007669"/>
    <property type="project" value="UniProtKB-SubCell"/>
</dbReference>
<evidence type="ECO:0000256" key="3">
    <source>
        <dbReference type="ARBA" id="ARBA00022692"/>
    </source>
</evidence>
<dbReference type="InterPro" id="IPR045120">
    <property type="entry name" value="Suco/Slp1-like"/>
</dbReference>
<name>A0AAD3MBX5_LATJO</name>
<dbReference type="PANTHER" id="PTHR12953">
    <property type="entry name" value="MEMBRANE PROTEIN CH1 RELATED"/>
    <property type="match status" value="1"/>
</dbReference>
<keyword evidence="1" id="KW-0217">Developmental protein</keyword>
<gene>
    <name evidence="19" type="ORF">AKAME5_000440100</name>
</gene>
<evidence type="ECO:0000256" key="16">
    <source>
        <dbReference type="SAM" id="MobiDB-lite"/>
    </source>
</evidence>
<reference evidence="19" key="1">
    <citation type="submission" date="2022-08" db="EMBL/GenBank/DDBJ databases">
        <title>Genome sequencing of akame (Lates japonicus).</title>
        <authorList>
            <person name="Hashiguchi Y."/>
            <person name="Takahashi H."/>
        </authorList>
    </citation>
    <scope>NUCLEOTIDE SEQUENCE</scope>
    <source>
        <strain evidence="19">Kochi</strain>
    </source>
</reference>
<feature type="compositionally biased region" description="Polar residues" evidence="16">
    <location>
        <begin position="813"/>
        <end position="824"/>
    </location>
</feature>
<keyword evidence="2" id="KW-0597">Phosphoprotein</keyword>
<keyword evidence="7" id="KW-1133">Transmembrane helix</keyword>
<evidence type="ECO:0000256" key="4">
    <source>
        <dbReference type="ARBA" id="ARBA00022729"/>
    </source>
</evidence>
<feature type="compositionally biased region" description="Polar residues" evidence="16">
    <location>
        <begin position="708"/>
        <end position="725"/>
    </location>
</feature>
<keyword evidence="4 17" id="KW-0732">Signal</keyword>
<feature type="compositionally biased region" description="Acidic residues" evidence="16">
    <location>
        <begin position="415"/>
        <end position="428"/>
    </location>
</feature>
<evidence type="ECO:0000256" key="9">
    <source>
        <dbReference type="ARBA" id="ARBA00023136"/>
    </source>
</evidence>
<evidence type="ECO:0000256" key="15">
    <source>
        <dbReference type="ARBA" id="ARBA00081911"/>
    </source>
</evidence>
<evidence type="ECO:0000256" key="1">
    <source>
        <dbReference type="ARBA" id="ARBA00022473"/>
    </source>
</evidence>
<feature type="region of interest" description="Disordered" evidence="16">
    <location>
        <begin position="41"/>
        <end position="65"/>
    </location>
</feature>
<keyword evidence="9" id="KW-0472">Membrane</keyword>
<keyword evidence="3" id="KW-0812">Transmembrane</keyword>
<feature type="region of interest" description="Disordered" evidence="16">
    <location>
        <begin position="676"/>
        <end position="923"/>
    </location>
</feature>
<dbReference type="AlphaFoldDB" id="A0AAD3MBX5"/>
<keyword evidence="8" id="KW-0175">Coiled coil</keyword>
<feature type="compositionally biased region" description="Basic and acidic residues" evidence="16">
    <location>
        <begin position="740"/>
        <end position="762"/>
    </location>
</feature>
<sequence>MKMTPVLWRVVSVWLCVAVVCWHLSRHVCCTESHKEAQRLVSSQDVSSEEESEEKSPHHKSWVLPSQSLSQNELFLGDNQQEEQTTQDVDKNEQYSEAFEVGEPTIEAEVEDIIPNSLSDDVSDVAAPEVLESDLPPTDCEEEENNPYDNESSPPMVLENTSNAHTAGTKTHTDPPLSSPAGHGTQHLEANTSHTLKEQDRSSPGTADTDSSTSSKDPEDIPTFDEWKRKMMEVEKEKTQSTHTLNNGGSHTVKKVQKNFNNYASVECGAKILGANPEAKSTSAILKENMDLYMLNPCSNKIWFIIELCEPIQVKQLDIANFELFSSTPKDFLVSISDRYPTNKWLKLGTFHARDERTVQSFPLDEHLYAKYVKMFTKYIKVELVSHFGSEHFCPLSLIRVFGTSMVEEYEEIADPAERPDDQDDDLDYPPGYAPGEVKLSKNLIGSAKDVILNMVNNIAVNVLGGGPEMQGNISSHEENMTELSAQLETTTQTTTTDLTSVPDNEEVEIPPDGDIPAPAVPSSETPVSETPDTDTTKQELPPVEEKIVIPLGKDEEEPISSTITLLEKEEELDEEKEKRDHHEQQENRNDCALLPSFASSCSCAASLQEYLHRRCSALLSKKRKCQTTDRKQMIPPIQTPTWHQPVSPSACPEPQLHHSEIHQLHEKEQAFVQEPENGATPSEAPQAPGKTVESHKESMPKPPVLEPSQTSGLPKPSATDSSAAKPTPIVEIPQLSSEETAKELRPEKSLDVLAVEKHTEPSESLSSSIYVKPSVSATVDDASVEPTGEKPNVDVSQLEINAPVQTPDKTDQSQVLLPTTSVQLEHHPDPPALSETTTELSHPPLDTVTELEPSGGPPVITETKTEDLTEDISTSSDGNGQLPRPSSPAPPSPTSPSLSDIYAETPNGTEQNGNPVHSSSQKESVFMRLNNRIKALEMNMSLSGRYLEQLSQRYRKQMEEMQKAFNKTIIKLQNTSRVAEEQDLRQTESIQMLQGQLENVTQLVLNLSVRVSQLQNEVSDRQYYLLLSLVLCLCLGLLVCANRCRISTIPPVTEPEPPIPTSYTYCCPERQFSSSDDMGLKRSASYPLIHSESFQFATTEDPEMLHTEETQSLCPANRKRRRRKMKPIEKVETLKPSFHAAPELSNGAVVCNGVPIITNPTSLTKRLLQPAFRDSPSEGSSEGSSHSDDPSFCGITTACSRICDGLPPPKTRAEKRALRRRRPKPSCAVVDLLQAPKRDKSEPLPISTIQDIMSKKTEQSSGTFGVNVALSGPV</sequence>
<feature type="signal peptide" evidence="17">
    <location>
        <begin position="1"/>
        <end position="30"/>
    </location>
</feature>
<evidence type="ECO:0000256" key="6">
    <source>
        <dbReference type="ARBA" id="ARBA00022855"/>
    </source>
</evidence>
<dbReference type="EMBL" id="BRZM01000010">
    <property type="protein sequence ID" value="GLD51325.1"/>
    <property type="molecule type" value="Genomic_DNA"/>
</dbReference>
<feature type="chain" id="PRO_5041934477" description="SUN domain-containing ossification factor" evidence="17">
    <location>
        <begin position="31"/>
        <end position="1275"/>
    </location>
</feature>
<evidence type="ECO:0000313" key="20">
    <source>
        <dbReference type="Proteomes" id="UP001279410"/>
    </source>
</evidence>
<dbReference type="Proteomes" id="UP001279410">
    <property type="component" value="Unassembled WGS sequence"/>
</dbReference>
<feature type="region of interest" description="Disordered" evidence="16">
    <location>
        <begin position="623"/>
        <end position="657"/>
    </location>
</feature>
<feature type="region of interest" description="Disordered" evidence="16">
    <location>
        <begin position="560"/>
        <end position="588"/>
    </location>
</feature>
<accession>A0AAD3MBX5</accession>
<evidence type="ECO:0000256" key="17">
    <source>
        <dbReference type="SAM" id="SignalP"/>
    </source>
</evidence>
<keyword evidence="20" id="KW-1185">Reference proteome</keyword>
<evidence type="ECO:0000256" key="12">
    <source>
        <dbReference type="ARBA" id="ARBA00055064"/>
    </source>
</evidence>
<dbReference type="InterPro" id="IPR012919">
    <property type="entry name" value="SUN_dom"/>
</dbReference>
<feature type="compositionally biased region" description="Basic and acidic residues" evidence="16">
    <location>
        <begin position="576"/>
        <end position="588"/>
    </location>
</feature>
<evidence type="ECO:0000256" key="2">
    <source>
        <dbReference type="ARBA" id="ARBA00022553"/>
    </source>
</evidence>
<proteinExistence type="predicted"/>
<dbReference type="Gene3D" id="2.60.120.260">
    <property type="entry name" value="Galactose-binding domain-like"/>
    <property type="match status" value="1"/>
</dbReference>
<evidence type="ECO:0000256" key="10">
    <source>
        <dbReference type="ARBA" id="ARBA00023180"/>
    </source>
</evidence>
<keyword evidence="6" id="KW-0892">Osteogenesis</keyword>
<comment type="function">
    <text evidence="12">Required for bone modeling during late embryogenesis. Regulates type I collagen synthesis in osteoblasts during their postnatal maturation.</text>
</comment>
<evidence type="ECO:0000256" key="7">
    <source>
        <dbReference type="ARBA" id="ARBA00022989"/>
    </source>
</evidence>
<feature type="compositionally biased region" description="Low complexity" evidence="16">
    <location>
        <begin position="202"/>
        <end position="215"/>
    </location>
</feature>
<feature type="compositionally biased region" description="Polar residues" evidence="16">
    <location>
        <begin position="907"/>
        <end position="923"/>
    </location>
</feature>
<dbReference type="FunFam" id="2.60.120.260:FF:000024">
    <property type="entry name" value="SUN domain containing ossification factor"/>
    <property type="match status" value="1"/>
</dbReference>
<comment type="subcellular location">
    <subcellularLocation>
        <location evidence="11">Rough endoplasmic reticulum membrane</location>
        <topology evidence="11">Single-pass type I membrane protein</topology>
    </subcellularLocation>
</comment>